<protein>
    <submittedName>
        <fullName evidence="1">Uncharacterized protein</fullName>
    </submittedName>
</protein>
<name>A0ABR2TT01_9ROSI</name>
<reference evidence="1 2" key="1">
    <citation type="journal article" date="2024" name="G3 (Bethesda)">
        <title>Genome assembly of Hibiscus sabdariffa L. provides insights into metabolisms of medicinal natural products.</title>
        <authorList>
            <person name="Kim T."/>
        </authorList>
    </citation>
    <scope>NUCLEOTIDE SEQUENCE [LARGE SCALE GENOMIC DNA]</scope>
    <source>
        <strain evidence="1">TK-2024</strain>
        <tissue evidence="1">Old leaves</tissue>
    </source>
</reference>
<accession>A0ABR2TT01</accession>
<keyword evidence="2" id="KW-1185">Reference proteome</keyword>
<organism evidence="1 2">
    <name type="scientific">Hibiscus sabdariffa</name>
    <name type="common">roselle</name>
    <dbReference type="NCBI Taxonomy" id="183260"/>
    <lineage>
        <taxon>Eukaryota</taxon>
        <taxon>Viridiplantae</taxon>
        <taxon>Streptophyta</taxon>
        <taxon>Embryophyta</taxon>
        <taxon>Tracheophyta</taxon>
        <taxon>Spermatophyta</taxon>
        <taxon>Magnoliopsida</taxon>
        <taxon>eudicotyledons</taxon>
        <taxon>Gunneridae</taxon>
        <taxon>Pentapetalae</taxon>
        <taxon>rosids</taxon>
        <taxon>malvids</taxon>
        <taxon>Malvales</taxon>
        <taxon>Malvaceae</taxon>
        <taxon>Malvoideae</taxon>
        <taxon>Hibiscus</taxon>
    </lineage>
</organism>
<proteinExistence type="predicted"/>
<evidence type="ECO:0000313" key="1">
    <source>
        <dbReference type="EMBL" id="KAK9040608.1"/>
    </source>
</evidence>
<sequence>MPGIQQDFDKIDFHMSTSANLCNANFIIKGGSCPLEGSTRYRTDVSEDLALKKMIMMRRDASSTLISLCQLLTEEHPEIQR</sequence>
<dbReference type="EMBL" id="JBBPBN010000004">
    <property type="protein sequence ID" value="KAK9040608.1"/>
    <property type="molecule type" value="Genomic_DNA"/>
</dbReference>
<comment type="caution">
    <text evidence="1">The sequence shown here is derived from an EMBL/GenBank/DDBJ whole genome shotgun (WGS) entry which is preliminary data.</text>
</comment>
<gene>
    <name evidence="1" type="ORF">V6N11_015752</name>
</gene>
<dbReference type="Proteomes" id="UP001396334">
    <property type="component" value="Unassembled WGS sequence"/>
</dbReference>
<evidence type="ECO:0000313" key="2">
    <source>
        <dbReference type="Proteomes" id="UP001396334"/>
    </source>
</evidence>